<dbReference type="EMBL" id="KV454428">
    <property type="protein sequence ID" value="ODQ81009.1"/>
    <property type="molecule type" value="Genomic_DNA"/>
</dbReference>
<dbReference type="PROSITE" id="PS50850">
    <property type="entry name" value="MFS"/>
    <property type="match status" value="1"/>
</dbReference>
<dbReference type="Gene3D" id="1.20.1250.20">
    <property type="entry name" value="MFS general substrate transporter like domains"/>
    <property type="match status" value="1"/>
</dbReference>
<evidence type="ECO:0000313" key="10">
    <source>
        <dbReference type="Proteomes" id="UP000094336"/>
    </source>
</evidence>
<dbReference type="PANTHER" id="PTHR23501:SF47">
    <property type="entry name" value="VACUOLAR BASIC AMINO ACID TRANSPORTER 1"/>
    <property type="match status" value="1"/>
</dbReference>
<feature type="transmembrane region" description="Helical" evidence="7">
    <location>
        <begin position="427"/>
        <end position="456"/>
    </location>
</feature>
<accession>A0A1E3QTJ7</accession>
<organism evidence="9 10">
    <name type="scientific">Babjeviella inositovora NRRL Y-12698</name>
    <dbReference type="NCBI Taxonomy" id="984486"/>
    <lineage>
        <taxon>Eukaryota</taxon>
        <taxon>Fungi</taxon>
        <taxon>Dikarya</taxon>
        <taxon>Ascomycota</taxon>
        <taxon>Saccharomycotina</taxon>
        <taxon>Pichiomycetes</taxon>
        <taxon>Serinales incertae sedis</taxon>
        <taxon>Babjeviella</taxon>
    </lineage>
</organism>
<comment type="subcellular location">
    <subcellularLocation>
        <location evidence="1">Membrane</location>
        <topology evidence="1">Multi-pass membrane protein</topology>
    </subcellularLocation>
</comment>
<feature type="compositionally biased region" description="Low complexity" evidence="6">
    <location>
        <begin position="29"/>
        <end position="40"/>
    </location>
</feature>
<dbReference type="Pfam" id="PF07690">
    <property type="entry name" value="MFS_1"/>
    <property type="match status" value="1"/>
</dbReference>
<dbReference type="SUPFAM" id="SSF103473">
    <property type="entry name" value="MFS general substrate transporter"/>
    <property type="match status" value="1"/>
</dbReference>
<comment type="similarity">
    <text evidence="2">Belongs to the major facilitator superfamily.</text>
</comment>
<feature type="transmembrane region" description="Helical" evidence="7">
    <location>
        <begin position="389"/>
        <end position="407"/>
    </location>
</feature>
<feature type="transmembrane region" description="Helical" evidence="7">
    <location>
        <begin position="51"/>
        <end position="73"/>
    </location>
</feature>
<dbReference type="RefSeq" id="XP_018986337.1">
    <property type="nucleotide sequence ID" value="XM_019128224.1"/>
</dbReference>
<evidence type="ECO:0000256" key="4">
    <source>
        <dbReference type="ARBA" id="ARBA00022989"/>
    </source>
</evidence>
<feature type="transmembrane region" description="Helical" evidence="7">
    <location>
        <begin position="537"/>
        <end position="562"/>
    </location>
</feature>
<protein>
    <recommendedName>
        <fullName evidence="8">Major facilitator superfamily (MFS) profile domain-containing protein</fullName>
    </recommendedName>
</protein>
<feature type="transmembrane region" description="Helical" evidence="7">
    <location>
        <begin position="245"/>
        <end position="266"/>
    </location>
</feature>
<evidence type="ECO:0000256" key="7">
    <source>
        <dbReference type="SAM" id="Phobius"/>
    </source>
</evidence>
<name>A0A1E3QTJ7_9ASCO</name>
<feature type="region of interest" description="Disordered" evidence="6">
    <location>
        <begin position="15"/>
        <end position="40"/>
    </location>
</feature>
<dbReference type="OrthoDB" id="10021397at2759"/>
<dbReference type="InterPro" id="IPR011701">
    <property type="entry name" value="MFS"/>
</dbReference>
<feature type="transmembrane region" description="Helical" evidence="7">
    <location>
        <begin position="116"/>
        <end position="136"/>
    </location>
</feature>
<feature type="transmembrane region" description="Helical" evidence="7">
    <location>
        <begin position="142"/>
        <end position="162"/>
    </location>
</feature>
<evidence type="ECO:0000256" key="6">
    <source>
        <dbReference type="SAM" id="MobiDB-lite"/>
    </source>
</evidence>
<dbReference type="PANTHER" id="PTHR23501">
    <property type="entry name" value="MAJOR FACILITATOR SUPERFAMILY"/>
    <property type="match status" value="1"/>
</dbReference>
<dbReference type="GO" id="GO:0015174">
    <property type="term" value="F:basic amino acid transmembrane transporter activity"/>
    <property type="evidence" value="ECO:0007669"/>
    <property type="project" value="EnsemblFungi"/>
</dbReference>
<evidence type="ECO:0000256" key="3">
    <source>
        <dbReference type="ARBA" id="ARBA00022692"/>
    </source>
</evidence>
<evidence type="ECO:0000256" key="2">
    <source>
        <dbReference type="ARBA" id="ARBA00008335"/>
    </source>
</evidence>
<evidence type="ECO:0000256" key="5">
    <source>
        <dbReference type="ARBA" id="ARBA00023136"/>
    </source>
</evidence>
<dbReference type="Proteomes" id="UP000094336">
    <property type="component" value="Unassembled WGS sequence"/>
</dbReference>
<keyword evidence="3 7" id="KW-0812">Transmembrane</keyword>
<dbReference type="GO" id="GO:0000329">
    <property type="term" value="C:fungal-type vacuole membrane"/>
    <property type="evidence" value="ECO:0007669"/>
    <property type="project" value="EnsemblFungi"/>
</dbReference>
<evidence type="ECO:0000259" key="8">
    <source>
        <dbReference type="PROSITE" id="PS50850"/>
    </source>
</evidence>
<proteinExistence type="inferred from homology"/>
<feature type="transmembrane region" description="Helical" evidence="7">
    <location>
        <begin position="202"/>
        <end position="224"/>
    </location>
</feature>
<feature type="transmembrane region" description="Helical" evidence="7">
    <location>
        <begin position="346"/>
        <end position="368"/>
    </location>
</feature>
<evidence type="ECO:0000313" key="9">
    <source>
        <dbReference type="EMBL" id="ODQ81009.1"/>
    </source>
</evidence>
<feature type="transmembrane region" description="Helical" evidence="7">
    <location>
        <begin position="272"/>
        <end position="291"/>
    </location>
</feature>
<feature type="compositionally biased region" description="Polar residues" evidence="6">
    <location>
        <begin position="15"/>
        <end position="24"/>
    </location>
</feature>
<dbReference type="AlphaFoldDB" id="A0A1E3QTJ7"/>
<sequence>MSETPLLKDLASYTESSDLPTSLDQPVRTPSDSQDTSDVVSSSPQYNLLRILPALWIGTFLCALDGTIVANTMASIASSFEQEHMVSWVATLYLLTNTAFQPLYGRVSDIVGRKPALLFAQFWFGLGCILCCFARSVPQFAIARGIAGVGGGGLPALLSIIVSDMVSLQERGLYQGYSGIVFCVGQVLGGPLGGLLVQTIGWRWMFAVQVPLVIVCFILCYLYVNIELHHEAGTKDKFSRENLRRIDVGGALSLVTAITSVLFLLSSKLPQFTVIVLSLLLLVSLAAFIYIERSAAEPIIPPHLFKGSLGLTALMAGFGTMALYSGLFMVPMYLQVTQDFTQTQSGGLIAFAVVATAIGPLIVGKALNTSAGASPEDADHATMLQAKRIALWSVFLEIIGALILVITEFSLPVHFPGHGAMPLSGKAFLALGLILCGFGFGSFLLALLIFVIAKVGKRGQAPATGMNYLFRAVGSVVGVAIALSVYNALVVPRLETYLTGVHGGKKVMKRLLKDTGYLKTGGLSQKVRTDLTEIYKFALAGALVPGVVFAALACVCGVALYWC</sequence>
<dbReference type="InterPro" id="IPR036259">
    <property type="entry name" value="MFS_trans_sf"/>
</dbReference>
<evidence type="ECO:0000256" key="1">
    <source>
        <dbReference type="ARBA" id="ARBA00004141"/>
    </source>
</evidence>
<dbReference type="InterPro" id="IPR020846">
    <property type="entry name" value="MFS_dom"/>
</dbReference>
<keyword evidence="5 7" id="KW-0472">Membrane</keyword>
<feature type="transmembrane region" description="Helical" evidence="7">
    <location>
        <begin position="174"/>
        <end position="196"/>
    </location>
</feature>
<keyword evidence="4 7" id="KW-1133">Transmembrane helix</keyword>
<feature type="transmembrane region" description="Helical" evidence="7">
    <location>
        <begin position="468"/>
        <end position="489"/>
    </location>
</feature>
<reference evidence="10" key="1">
    <citation type="submission" date="2016-05" db="EMBL/GenBank/DDBJ databases">
        <title>Comparative genomics of biotechnologically important yeasts.</title>
        <authorList>
            <consortium name="DOE Joint Genome Institute"/>
            <person name="Riley R."/>
            <person name="Haridas S."/>
            <person name="Wolfe K.H."/>
            <person name="Lopes M.R."/>
            <person name="Hittinger C.T."/>
            <person name="Goker M."/>
            <person name="Salamov A."/>
            <person name="Wisecaver J."/>
            <person name="Long T.M."/>
            <person name="Aerts A.L."/>
            <person name="Barry K."/>
            <person name="Choi C."/>
            <person name="Clum A."/>
            <person name="Coughlan A.Y."/>
            <person name="Deshpande S."/>
            <person name="Douglass A.P."/>
            <person name="Hanson S.J."/>
            <person name="Klenk H.-P."/>
            <person name="Labutti K."/>
            <person name="Lapidus A."/>
            <person name="Lindquist E."/>
            <person name="Lipzen A."/>
            <person name="Meier-Kolthoff J.P."/>
            <person name="Ohm R.A."/>
            <person name="Otillar R.P."/>
            <person name="Pangilinan J."/>
            <person name="Peng Y."/>
            <person name="Rokas A."/>
            <person name="Rosa C.A."/>
            <person name="Scheuner C."/>
            <person name="Sibirny A.A."/>
            <person name="Slot J.C."/>
            <person name="Stielow J.B."/>
            <person name="Sun H."/>
            <person name="Kurtzman C.P."/>
            <person name="Blackwell M."/>
            <person name="Grigoriev I.V."/>
            <person name="Jeffries T.W."/>
        </authorList>
    </citation>
    <scope>NUCLEOTIDE SEQUENCE [LARGE SCALE GENOMIC DNA]</scope>
    <source>
        <strain evidence="10">NRRL Y-12698</strain>
    </source>
</reference>
<dbReference type="STRING" id="984486.A0A1E3QTJ7"/>
<gene>
    <name evidence="9" type="ORF">BABINDRAFT_160429</name>
</gene>
<feature type="domain" description="Major facilitator superfamily (MFS) profile" evidence="8">
    <location>
        <begin position="51"/>
        <end position="563"/>
    </location>
</feature>
<dbReference type="GeneID" id="30146077"/>
<feature type="transmembrane region" description="Helical" evidence="7">
    <location>
        <begin position="311"/>
        <end position="334"/>
    </location>
</feature>
<keyword evidence="10" id="KW-1185">Reference proteome</keyword>
<feature type="transmembrane region" description="Helical" evidence="7">
    <location>
        <begin position="85"/>
        <end position="104"/>
    </location>
</feature>